<keyword evidence="1" id="KW-0472">Membrane</keyword>
<feature type="transmembrane region" description="Helical" evidence="1">
    <location>
        <begin position="89"/>
        <end position="111"/>
    </location>
</feature>
<dbReference type="AlphaFoldDB" id="A0A1F8EHV7"/>
<feature type="transmembrane region" description="Helical" evidence="1">
    <location>
        <begin position="43"/>
        <end position="61"/>
    </location>
</feature>
<evidence type="ECO:0000313" key="2">
    <source>
        <dbReference type="EMBL" id="OGN00208.1"/>
    </source>
</evidence>
<proteinExistence type="predicted"/>
<reference evidence="2 3" key="1">
    <citation type="journal article" date="2016" name="Nat. Commun.">
        <title>Thousands of microbial genomes shed light on interconnected biogeochemical processes in an aquifer system.</title>
        <authorList>
            <person name="Anantharaman K."/>
            <person name="Brown C.T."/>
            <person name="Hug L.A."/>
            <person name="Sharon I."/>
            <person name="Castelle C.J."/>
            <person name="Probst A.J."/>
            <person name="Thomas B.C."/>
            <person name="Singh A."/>
            <person name="Wilkins M.J."/>
            <person name="Karaoz U."/>
            <person name="Brodie E.L."/>
            <person name="Williams K.H."/>
            <person name="Hubbard S.S."/>
            <person name="Banfield J.F."/>
        </authorList>
    </citation>
    <scope>NUCLEOTIDE SEQUENCE [LARGE SCALE GENOMIC DNA]</scope>
</reference>
<name>A0A1F8EHV7_9BACT</name>
<comment type="caution">
    <text evidence="2">The sequence shown here is derived from an EMBL/GenBank/DDBJ whole genome shotgun (WGS) entry which is preliminary data.</text>
</comment>
<organism evidence="2 3">
    <name type="scientific">Candidatus Yanofskybacteria bacterium RIFCSPHIGHO2_01_FULL_41_27</name>
    <dbReference type="NCBI Taxonomy" id="1802662"/>
    <lineage>
        <taxon>Bacteria</taxon>
        <taxon>Candidatus Yanofskyibacteriota</taxon>
    </lineage>
</organism>
<sequence>MQKPVGKRRKTMPLDLQLLPVALCLILLWPALKIKKFYFRQLFSAYVVGTFLGWATTSYAIETVQDPTLELKNWSISFICHIHQMGFDYYIAIAALSFLHIIVAMGILCLIRFCVRKYSDEELRIVASNLWMGIVVLSSFYDTANNLYAILNNLEIFR</sequence>
<keyword evidence="1" id="KW-1133">Transmembrane helix</keyword>
<dbReference type="Proteomes" id="UP000177503">
    <property type="component" value="Unassembled WGS sequence"/>
</dbReference>
<keyword evidence="1" id="KW-0812">Transmembrane</keyword>
<feature type="transmembrane region" description="Helical" evidence="1">
    <location>
        <begin position="123"/>
        <end position="141"/>
    </location>
</feature>
<evidence type="ECO:0000313" key="3">
    <source>
        <dbReference type="Proteomes" id="UP000177503"/>
    </source>
</evidence>
<gene>
    <name evidence="2" type="ORF">A2736_02580</name>
</gene>
<protein>
    <submittedName>
        <fullName evidence="2">Uncharacterized protein</fullName>
    </submittedName>
</protein>
<accession>A0A1F8EHV7</accession>
<dbReference type="EMBL" id="MGJC01000010">
    <property type="protein sequence ID" value="OGN00208.1"/>
    <property type="molecule type" value="Genomic_DNA"/>
</dbReference>
<evidence type="ECO:0000256" key="1">
    <source>
        <dbReference type="SAM" id="Phobius"/>
    </source>
</evidence>